<dbReference type="PANTHER" id="PTHR20854:SF4">
    <property type="entry name" value="INOSITOL-1-MONOPHOSPHATASE-RELATED"/>
    <property type="match status" value="1"/>
</dbReference>
<feature type="binding site" evidence="7">
    <location>
        <position position="213"/>
    </location>
    <ligand>
        <name>Mg(2+)</name>
        <dbReference type="ChEBI" id="CHEBI:18420"/>
        <label>1</label>
        <note>catalytic</note>
    </ligand>
</feature>
<proteinExistence type="inferred from homology"/>
<dbReference type="OrthoDB" id="9772456at2"/>
<dbReference type="InterPro" id="IPR020583">
    <property type="entry name" value="Inositol_monoP_metal-BS"/>
</dbReference>
<dbReference type="GO" id="GO:0008934">
    <property type="term" value="F:inositol monophosphate 1-phosphatase activity"/>
    <property type="evidence" value="ECO:0007669"/>
    <property type="project" value="InterPro"/>
</dbReference>
<keyword evidence="4 7" id="KW-0479">Metal-binding</keyword>
<dbReference type="AlphaFoldDB" id="A0A4U1BZ74"/>
<dbReference type="FunFam" id="3.30.540.10:FF:000003">
    <property type="entry name" value="Inositol-1-monophosphatase"/>
    <property type="match status" value="1"/>
</dbReference>
<dbReference type="InterPro" id="IPR022337">
    <property type="entry name" value="Inositol_monophosphatase_SuhB"/>
</dbReference>
<dbReference type="RefSeq" id="WP_136826395.1">
    <property type="nucleotide sequence ID" value="NZ_SWBP01000003.1"/>
</dbReference>
<dbReference type="GO" id="GO:0007165">
    <property type="term" value="P:signal transduction"/>
    <property type="evidence" value="ECO:0007669"/>
    <property type="project" value="TreeGrafter"/>
</dbReference>
<dbReference type="EMBL" id="SWBP01000003">
    <property type="protein sequence ID" value="TKB97821.1"/>
    <property type="molecule type" value="Genomic_DNA"/>
</dbReference>
<evidence type="ECO:0000256" key="4">
    <source>
        <dbReference type="ARBA" id="ARBA00022723"/>
    </source>
</evidence>
<comment type="caution">
    <text evidence="9">The sequence shown here is derived from an EMBL/GenBank/DDBJ whole genome shotgun (WGS) entry which is preliminary data.</text>
</comment>
<evidence type="ECO:0000256" key="6">
    <source>
        <dbReference type="ARBA" id="ARBA00022842"/>
    </source>
</evidence>
<feature type="binding site" evidence="7">
    <location>
        <position position="85"/>
    </location>
    <ligand>
        <name>Mg(2+)</name>
        <dbReference type="ChEBI" id="CHEBI:18420"/>
        <label>1</label>
        <note>catalytic</note>
    </ligand>
</feature>
<evidence type="ECO:0000256" key="5">
    <source>
        <dbReference type="ARBA" id="ARBA00022801"/>
    </source>
</evidence>
<comment type="similarity">
    <text evidence="3 8">Belongs to the inositol monophosphatase superfamily.</text>
</comment>
<dbReference type="PROSITE" id="PS00629">
    <property type="entry name" value="IMP_1"/>
    <property type="match status" value="1"/>
</dbReference>
<feature type="binding site" evidence="7">
    <location>
        <position position="88"/>
    </location>
    <ligand>
        <name>Mg(2+)</name>
        <dbReference type="ChEBI" id="CHEBI:18420"/>
        <label>1</label>
        <note>catalytic</note>
    </ligand>
</feature>
<evidence type="ECO:0000313" key="9">
    <source>
        <dbReference type="EMBL" id="TKB97821.1"/>
    </source>
</evidence>
<comment type="catalytic activity">
    <reaction evidence="1 8">
        <text>a myo-inositol phosphate + H2O = myo-inositol + phosphate</text>
        <dbReference type="Rhea" id="RHEA:24056"/>
        <dbReference type="ChEBI" id="CHEBI:15377"/>
        <dbReference type="ChEBI" id="CHEBI:17268"/>
        <dbReference type="ChEBI" id="CHEBI:43474"/>
        <dbReference type="ChEBI" id="CHEBI:84139"/>
        <dbReference type="EC" id="3.1.3.25"/>
    </reaction>
</comment>
<dbReference type="PRINTS" id="PR01959">
    <property type="entry name" value="SBIMPHPHTASE"/>
</dbReference>
<dbReference type="Pfam" id="PF00459">
    <property type="entry name" value="Inositol_P"/>
    <property type="match status" value="1"/>
</dbReference>
<dbReference type="Gene3D" id="3.40.190.80">
    <property type="match status" value="1"/>
</dbReference>
<evidence type="ECO:0000256" key="2">
    <source>
        <dbReference type="ARBA" id="ARBA00001946"/>
    </source>
</evidence>
<dbReference type="EC" id="3.1.3.25" evidence="8"/>
<dbReference type="InterPro" id="IPR020550">
    <property type="entry name" value="Inositol_monophosphatase_CS"/>
</dbReference>
<dbReference type="InterPro" id="IPR033942">
    <property type="entry name" value="IMPase"/>
</dbReference>
<dbReference type="SUPFAM" id="SSF56655">
    <property type="entry name" value="Carbohydrate phosphatase"/>
    <property type="match status" value="1"/>
</dbReference>
<evidence type="ECO:0000256" key="1">
    <source>
        <dbReference type="ARBA" id="ARBA00001033"/>
    </source>
</evidence>
<dbReference type="PROSITE" id="PS00630">
    <property type="entry name" value="IMP_2"/>
    <property type="match status" value="1"/>
</dbReference>
<reference evidence="9 10" key="1">
    <citation type="submission" date="2019-04" db="EMBL/GenBank/DDBJ databases">
        <title>Pedobacter sp. AR-3-17 sp. nov., isolated from Arctic soil.</title>
        <authorList>
            <person name="Dahal R.H."/>
            <person name="Kim D.-U."/>
        </authorList>
    </citation>
    <scope>NUCLEOTIDE SEQUENCE [LARGE SCALE GENOMIC DNA]</scope>
    <source>
        <strain evidence="9 10">AR-3-17</strain>
    </source>
</reference>
<dbReference type="GO" id="GO:0006020">
    <property type="term" value="P:inositol metabolic process"/>
    <property type="evidence" value="ECO:0007669"/>
    <property type="project" value="TreeGrafter"/>
</dbReference>
<evidence type="ECO:0000313" key="10">
    <source>
        <dbReference type="Proteomes" id="UP000308181"/>
    </source>
</evidence>
<dbReference type="Gene3D" id="3.30.540.10">
    <property type="entry name" value="Fructose-1,6-Bisphosphatase, subunit A, domain 1"/>
    <property type="match status" value="1"/>
</dbReference>
<gene>
    <name evidence="9" type="ORF">FA046_10725</name>
</gene>
<evidence type="ECO:0000256" key="8">
    <source>
        <dbReference type="RuleBase" id="RU364068"/>
    </source>
</evidence>
<organism evidence="9 10">
    <name type="scientific">Pedobacter cryophilus</name>
    <dbReference type="NCBI Taxonomy" id="2571271"/>
    <lineage>
        <taxon>Bacteria</taxon>
        <taxon>Pseudomonadati</taxon>
        <taxon>Bacteroidota</taxon>
        <taxon>Sphingobacteriia</taxon>
        <taxon>Sphingobacteriales</taxon>
        <taxon>Sphingobacteriaceae</taxon>
        <taxon>Pedobacter</taxon>
    </lineage>
</organism>
<dbReference type="Proteomes" id="UP000308181">
    <property type="component" value="Unassembled WGS sequence"/>
</dbReference>
<sequence>MNYKDLCEQVIEVAKMAGGFIREESLAFNSSHIEYKGLNDMVSYVDKTAEAKIINELSLLLPDSGFIAEEGTQNATAERFNWIIDPLDGTTNFIHGIPTYAVSIALKENDELVVGVIYEINRDECFYAWKGSEAFLNGKRISVSENKDLSSSLIATGFPYYDFKRQQSYINLFNDVMQKCHGLRRIGAASVDLAYTACGRFDAYFEYNLKPWDIAAGLLILKQAGGEYFDFSGGTNALETCDVVATNGKLSVELNNIIKHHFNTNNHD</sequence>
<evidence type="ECO:0000256" key="3">
    <source>
        <dbReference type="ARBA" id="ARBA00009759"/>
    </source>
</evidence>
<protein>
    <recommendedName>
        <fullName evidence="8">Inositol-1-monophosphatase</fullName>
        <ecNumber evidence="8">3.1.3.25</ecNumber>
    </recommendedName>
</protein>
<dbReference type="GO" id="GO:0046872">
    <property type="term" value="F:metal ion binding"/>
    <property type="evidence" value="ECO:0007669"/>
    <property type="project" value="UniProtKB-KW"/>
</dbReference>
<keyword evidence="5 8" id="KW-0378">Hydrolase</keyword>
<evidence type="ECO:0000256" key="7">
    <source>
        <dbReference type="PIRSR" id="PIRSR600760-2"/>
    </source>
</evidence>
<comment type="cofactor">
    <cofactor evidence="2 7 8">
        <name>Mg(2+)</name>
        <dbReference type="ChEBI" id="CHEBI:18420"/>
    </cofactor>
</comment>
<dbReference type="GO" id="GO:0046854">
    <property type="term" value="P:phosphatidylinositol phosphate biosynthetic process"/>
    <property type="evidence" value="ECO:0007669"/>
    <property type="project" value="InterPro"/>
</dbReference>
<name>A0A4U1BZ74_9SPHI</name>
<dbReference type="InterPro" id="IPR000760">
    <property type="entry name" value="Inositol_monophosphatase-like"/>
</dbReference>
<dbReference type="CDD" id="cd01639">
    <property type="entry name" value="IMPase"/>
    <property type="match status" value="1"/>
</dbReference>
<feature type="binding site" evidence="7">
    <location>
        <position position="69"/>
    </location>
    <ligand>
        <name>Mg(2+)</name>
        <dbReference type="ChEBI" id="CHEBI:18420"/>
        <label>1</label>
        <note>catalytic</note>
    </ligand>
</feature>
<dbReference type="PRINTS" id="PR00377">
    <property type="entry name" value="IMPHPHTASES"/>
</dbReference>
<dbReference type="FunFam" id="3.40.190.80:FF:000002">
    <property type="entry name" value="Inositol-1-monophosphatase"/>
    <property type="match status" value="1"/>
</dbReference>
<accession>A0A4U1BZ74</accession>
<feature type="binding site" evidence="7">
    <location>
        <position position="87"/>
    </location>
    <ligand>
        <name>Mg(2+)</name>
        <dbReference type="ChEBI" id="CHEBI:18420"/>
        <label>1</label>
        <note>catalytic</note>
    </ligand>
</feature>
<keyword evidence="10" id="KW-1185">Reference proteome</keyword>
<dbReference type="PANTHER" id="PTHR20854">
    <property type="entry name" value="INOSITOL MONOPHOSPHATASE"/>
    <property type="match status" value="1"/>
</dbReference>
<keyword evidence="6 7" id="KW-0460">Magnesium</keyword>